<dbReference type="EMBL" id="CP107525">
    <property type="protein sequence ID" value="UZW64710.1"/>
    <property type="molecule type" value="Genomic_DNA"/>
</dbReference>
<dbReference type="AlphaFoldDB" id="A0AAX3F070"/>
<sequence>MLANLTSLKESLESLQTLVSDGIKMQVDYPQKYYDADNKEAFDAALLKASSVFSAFKWTNESIMVPAPEEGALPNPRAWTKAREKSEFKLQNFLMAPATTQAATPSATEDTTPTAASAIVRVAMGEDSVEEGAASVAAQAPQAPATPDLASTASYLKTLETELKAQTAALNGDTTTNKTAYYKPVDGRTLYWDGFMPKIVLTDFDKTWGQNTANQTKIRDWFREASNWAGLSEQLTKKLGVERFKNVVLSQPNVTFEIINWNGQTWRVPTVTFNLAAKEGYELIGSTNTIALKIRVVYDSNDANAILFPIQGASSSAVPNRASNPNDATTIKNVNVYLNYTGPAIVLNADLPTVGGQDNTSINGTSNVTGAFNTAFRGNPSSGLLFTNRYANPLLKSVINYVNKFDPKYRAEFVTDSKNGVTITKVQNTKELRPGTLDDLVKNDRNNVFLQQIQRDTEAVYLPVTAVTIDKWLNTVLVRIPLTKFVRPVAPFAPAAPAQPQGGQTETSQPA</sequence>
<evidence type="ECO:0000313" key="2">
    <source>
        <dbReference type="Proteomes" id="UP001164481"/>
    </source>
</evidence>
<proteinExistence type="predicted"/>
<dbReference type="RefSeq" id="WP_267274385.1">
    <property type="nucleotide sequence ID" value="NZ_CP107525.1"/>
</dbReference>
<name>A0AAX3F070_MYCSY</name>
<organism evidence="1 2">
    <name type="scientific">Mycoplasmopsis synoviae</name>
    <name type="common">Mycoplasma synoviae</name>
    <dbReference type="NCBI Taxonomy" id="2109"/>
    <lineage>
        <taxon>Bacteria</taxon>
        <taxon>Bacillati</taxon>
        <taxon>Mycoplasmatota</taxon>
        <taxon>Mycoplasmoidales</taxon>
        <taxon>Metamycoplasmataceae</taxon>
        <taxon>Mycoplasmopsis</taxon>
    </lineage>
</organism>
<dbReference type="Proteomes" id="UP001164481">
    <property type="component" value="Chromosome"/>
</dbReference>
<evidence type="ECO:0008006" key="3">
    <source>
        <dbReference type="Google" id="ProtNLM"/>
    </source>
</evidence>
<gene>
    <name evidence="1" type="ORF">OIE46_01380</name>
</gene>
<evidence type="ECO:0000313" key="1">
    <source>
        <dbReference type="EMBL" id="UZW64710.1"/>
    </source>
</evidence>
<accession>A0AAX3F070</accession>
<protein>
    <recommendedName>
        <fullName evidence="3">Phase-variable hemagglutinin</fullName>
    </recommendedName>
</protein>
<reference evidence="1" key="1">
    <citation type="submission" date="2022-10" db="EMBL/GenBank/DDBJ databases">
        <authorList>
            <person name="Wei X."/>
        </authorList>
    </citation>
    <scope>NUCLEOTIDE SEQUENCE</scope>
    <source>
        <strain evidence="1">SD2</strain>
    </source>
</reference>
<reference evidence="1" key="2">
    <citation type="submission" date="2022-11" db="EMBL/GenBank/DDBJ databases">
        <title>complete genomes of mycoplasma synoviae ZX313 strain and SD2 strain.</title>
        <authorList>
            <person name="Zhong Q."/>
        </authorList>
    </citation>
    <scope>NUCLEOTIDE SEQUENCE</scope>
    <source>
        <strain evidence="1">SD2</strain>
    </source>
</reference>